<comment type="similarity">
    <text evidence="1">Belongs to the membrane fusion protein (MFP) (TC 8.A.1) family.</text>
</comment>
<feature type="region of interest" description="Disordered" evidence="3">
    <location>
        <begin position="379"/>
        <end position="439"/>
    </location>
</feature>
<name>A0ABQ6QMU2_9BACT</name>
<dbReference type="Proteomes" id="UP001342631">
    <property type="component" value="Unassembled WGS sequence"/>
</dbReference>
<dbReference type="InterPro" id="IPR006143">
    <property type="entry name" value="RND_pump_MFP"/>
</dbReference>
<evidence type="ECO:0000313" key="7">
    <source>
        <dbReference type="Proteomes" id="UP001342631"/>
    </source>
</evidence>
<evidence type="ECO:0000256" key="1">
    <source>
        <dbReference type="ARBA" id="ARBA00009477"/>
    </source>
</evidence>
<accession>A0ABQ6QMU2</accession>
<dbReference type="InterPro" id="IPR058625">
    <property type="entry name" value="MdtA-like_BSH"/>
</dbReference>
<protein>
    <submittedName>
        <fullName evidence="6">Efflux RND transporter periplasmic adaptor subunit</fullName>
    </submittedName>
</protein>
<feature type="domain" description="CusB-like beta-barrel" evidence="5">
    <location>
        <begin position="237"/>
        <end position="311"/>
    </location>
</feature>
<dbReference type="Pfam" id="PF25917">
    <property type="entry name" value="BSH_RND"/>
    <property type="match status" value="1"/>
</dbReference>
<dbReference type="InterPro" id="IPR058792">
    <property type="entry name" value="Beta-barrel_RND_2"/>
</dbReference>
<keyword evidence="7" id="KW-1185">Reference proteome</keyword>
<dbReference type="EMBL" id="BTTX01000001">
    <property type="protein sequence ID" value="GMU05137.1"/>
    <property type="molecule type" value="Genomic_DNA"/>
</dbReference>
<dbReference type="Gene3D" id="2.40.50.100">
    <property type="match status" value="1"/>
</dbReference>
<evidence type="ECO:0000259" key="5">
    <source>
        <dbReference type="Pfam" id="PF25954"/>
    </source>
</evidence>
<feature type="domain" description="Multidrug resistance protein MdtA-like barrel-sandwich hybrid" evidence="4">
    <location>
        <begin position="89"/>
        <end position="230"/>
    </location>
</feature>
<dbReference type="NCBIfam" id="TIGR01730">
    <property type="entry name" value="RND_mfp"/>
    <property type="match status" value="1"/>
</dbReference>
<dbReference type="Gene3D" id="2.40.420.20">
    <property type="match status" value="1"/>
</dbReference>
<organism evidence="6 7">
    <name type="scientific">Corallococcus caeni</name>
    <dbReference type="NCBI Taxonomy" id="3082388"/>
    <lineage>
        <taxon>Bacteria</taxon>
        <taxon>Pseudomonadati</taxon>
        <taxon>Myxococcota</taxon>
        <taxon>Myxococcia</taxon>
        <taxon>Myxococcales</taxon>
        <taxon>Cystobacterineae</taxon>
        <taxon>Myxococcaceae</taxon>
        <taxon>Corallococcus</taxon>
    </lineage>
</organism>
<dbReference type="SUPFAM" id="SSF111369">
    <property type="entry name" value="HlyD-like secretion proteins"/>
    <property type="match status" value="1"/>
</dbReference>
<sequence length="439" mass="45965">MDRGRHRGLWRQAVGRTETTTGRRAWRRRARLGALLAAGWLAGACGQRSEAPAPVAPTVVSLGPENVVRVEPLRLESGPVISGSLQARRVASVRAEVGGSILDVKADQGQAVKEGDLLARVDEGTLREQVQAASSTLRVARNALQVAKADERRNQTLVKQGVITRRDFERTQLARTQAEGQLADAQARLKLAQDQLGRTKVTAPFTGVVSERQVHTGDIVQPGAPLFTVVDPATLRLEASVPAAQLGQVKVGTAVDFRVNGYAEQAFKGEVERINPAVDPATGQVRIYVSIPNSEQMLLSGLFAQGRVASQAKDALAVPVDALDTRQDPPTVQRISDGKVEQVAVTLGLRDDVAQTVEVRSGLKAGDVVLLGSARDLTNGTPVKLTAAPEGPKKQRPASPPEAQQGVGGAGNASGGGGGPTQAPAAAGVPTQPAQAPAK</sequence>
<dbReference type="Gene3D" id="1.10.287.470">
    <property type="entry name" value="Helix hairpin bin"/>
    <property type="match status" value="1"/>
</dbReference>
<dbReference type="Pfam" id="PF25954">
    <property type="entry name" value="Beta-barrel_RND_2"/>
    <property type="match status" value="1"/>
</dbReference>
<evidence type="ECO:0000256" key="2">
    <source>
        <dbReference type="SAM" id="Coils"/>
    </source>
</evidence>
<dbReference type="PANTHER" id="PTHR30469:SF15">
    <property type="entry name" value="HLYD FAMILY OF SECRETION PROTEINS"/>
    <property type="match status" value="1"/>
</dbReference>
<evidence type="ECO:0000256" key="3">
    <source>
        <dbReference type="SAM" id="MobiDB-lite"/>
    </source>
</evidence>
<dbReference type="Gene3D" id="2.40.30.170">
    <property type="match status" value="1"/>
</dbReference>
<dbReference type="PANTHER" id="PTHR30469">
    <property type="entry name" value="MULTIDRUG RESISTANCE PROTEIN MDTA"/>
    <property type="match status" value="1"/>
</dbReference>
<reference evidence="6 7" key="1">
    <citation type="journal article" date="2024" name="Arch. Microbiol.">
        <title>Corallococcus caeni sp. nov., a novel myxobacterium isolated from activated sludge.</title>
        <authorList>
            <person name="Tomita S."/>
            <person name="Nakai R."/>
            <person name="Kuroda K."/>
            <person name="Kurashita H."/>
            <person name="Hatamoto M."/>
            <person name="Yamaguchi T."/>
            <person name="Narihiro T."/>
        </authorList>
    </citation>
    <scope>NUCLEOTIDE SEQUENCE [LARGE SCALE GENOMIC DNA]</scope>
    <source>
        <strain evidence="6 7">NO1</strain>
    </source>
</reference>
<feature type="compositionally biased region" description="Low complexity" evidence="3">
    <location>
        <begin position="421"/>
        <end position="439"/>
    </location>
</feature>
<comment type="caution">
    <text evidence="6">The sequence shown here is derived from an EMBL/GenBank/DDBJ whole genome shotgun (WGS) entry which is preliminary data.</text>
</comment>
<feature type="compositionally biased region" description="Gly residues" evidence="3">
    <location>
        <begin position="406"/>
        <end position="420"/>
    </location>
</feature>
<keyword evidence="2" id="KW-0175">Coiled coil</keyword>
<feature type="coiled-coil region" evidence="2">
    <location>
        <begin position="168"/>
        <end position="195"/>
    </location>
</feature>
<gene>
    <name evidence="6" type="ORF">ASNO1_13890</name>
</gene>
<proteinExistence type="inferred from homology"/>
<evidence type="ECO:0000313" key="6">
    <source>
        <dbReference type="EMBL" id="GMU05137.1"/>
    </source>
</evidence>
<evidence type="ECO:0000259" key="4">
    <source>
        <dbReference type="Pfam" id="PF25917"/>
    </source>
</evidence>